<sequence>MGIQQRFFQIDSQWNVIHIPERPNGFAIFLFGDTTHYVDDKSSLWTQSNTRSRFLYSLLTQGYTVFYSHLHGRHWGSSAAVSLAKSVYQVVMRKEILNPNIHILAEGMGALVALSLMEKESYIRSAAMINPCLDLKKHFNNERDNKLFYKRFKKELAKAYHINIVEVETLIEKWNELESCKTKVPTKIWHSPNGVSYSVEDHSRKYEERRKKQKSDISIVLPLNERSFSFNEALCRFYQQNEKMI</sequence>
<reference evidence="1 2" key="1">
    <citation type="submission" date="2018-07" db="EMBL/GenBank/DDBJ databases">
        <title>Lottiidibacillus patelloidae gen. nov., sp. nov., isolated from the intestinal tract of a marine limpet and the reclassification of B. taeanensis BH030017T, B. algicola KMM 3737T and B. hwajinpoensis SW-72T as genus Lottiidibacillus.</title>
        <authorList>
            <person name="Liu R."/>
            <person name="Huang Z."/>
        </authorList>
    </citation>
    <scope>NUCLEOTIDE SEQUENCE [LARGE SCALE GENOMIC DNA]</scope>
    <source>
        <strain evidence="1 2">BH030017</strain>
    </source>
</reference>
<keyword evidence="2" id="KW-1185">Reference proteome</keyword>
<name>A0A366XXE1_9BACI</name>
<gene>
    <name evidence="1" type="ORF">DS031_03445</name>
</gene>
<dbReference type="RefSeq" id="WP_113804540.1">
    <property type="nucleotide sequence ID" value="NZ_QOCW01000002.1"/>
</dbReference>
<dbReference type="Gene3D" id="3.40.50.1820">
    <property type="entry name" value="alpha/beta hydrolase"/>
    <property type="match status" value="1"/>
</dbReference>
<dbReference type="SUPFAM" id="SSF53474">
    <property type="entry name" value="alpha/beta-Hydrolases"/>
    <property type="match status" value="1"/>
</dbReference>
<evidence type="ECO:0000313" key="2">
    <source>
        <dbReference type="Proteomes" id="UP000253314"/>
    </source>
</evidence>
<dbReference type="OrthoDB" id="2986585at2"/>
<comment type="caution">
    <text evidence="1">The sequence shown here is derived from an EMBL/GenBank/DDBJ whole genome shotgun (WGS) entry which is preliminary data.</text>
</comment>
<dbReference type="InterPro" id="IPR029058">
    <property type="entry name" value="AB_hydrolase_fold"/>
</dbReference>
<evidence type="ECO:0000313" key="1">
    <source>
        <dbReference type="EMBL" id="RBW71060.1"/>
    </source>
</evidence>
<proteinExistence type="predicted"/>
<dbReference type="Proteomes" id="UP000253314">
    <property type="component" value="Unassembled WGS sequence"/>
</dbReference>
<dbReference type="AlphaFoldDB" id="A0A366XXE1"/>
<keyword evidence="1" id="KW-0378">Hydrolase</keyword>
<dbReference type="EMBL" id="QOCW01000002">
    <property type="protein sequence ID" value="RBW71060.1"/>
    <property type="molecule type" value="Genomic_DNA"/>
</dbReference>
<protein>
    <submittedName>
        <fullName evidence="1">Alpha/beta hydrolase</fullName>
    </submittedName>
</protein>
<accession>A0A366XXE1</accession>
<dbReference type="GO" id="GO:0016787">
    <property type="term" value="F:hydrolase activity"/>
    <property type="evidence" value="ECO:0007669"/>
    <property type="project" value="UniProtKB-KW"/>
</dbReference>
<organism evidence="1 2">
    <name type="scientific">Bacillus taeanensis</name>
    <dbReference type="NCBI Taxonomy" id="273032"/>
    <lineage>
        <taxon>Bacteria</taxon>
        <taxon>Bacillati</taxon>
        <taxon>Bacillota</taxon>
        <taxon>Bacilli</taxon>
        <taxon>Bacillales</taxon>
        <taxon>Bacillaceae</taxon>
        <taxon>Bacillus</taxon>
    </lineage>
</organism>